<keyword evidence="1" id="KW-0812">Transmembrane</keyword>
<proteinExistence type="predicted"/>
<reference evidence="2" key="1">
    <citation type="journal article" date="2015" name="Nature">
        <title>Complex archaea that bridge the gap between prokaryotes and eukaryotes.</title>
        <authorList>
            <person name="Spang A."/>
            <person name="Saw J.H."/>
            <person name="Jorgensen S.L."/>
            <person name="Zaremba-Niedzwiedzka K."/>
            <person name="Martijn J."/>
            <person name="Lind A.E."/>
            <person name="van Eijk R."/>
            <person name="Schleper C."/>
            <person name="Guy L."/>
            <person name="Ettema T.J."/>
        </authorList>
    </citation>
    <scope>NUCLEOTIDE SEQUENCE</scope>
</reference>
<dbReference type="AlphaFoldDB" id="A0A0F9T421"/>
<evidence type="ECO:0000256" key="1">
    <source>
        <dbReference type="SAM" id="Phobius"/>
    </source>
</evidence>
<evidence type="ECO:0000313" key="2">
    <source>
        <dbReference type="EMBL" id="KKN69622.1"/>
    </source>
</evidence>
<keyword evidence="1" id="KW-1133">Transmembrane helix</keyword>
<feature type="transmembrane region" description="Helical" evidence="1">
    <location>
        <begin position="34"/>
        <end position="52"/>
    </location>
</feature>
<organism evidence="2">
    <name type="scientific">marine sediment metagenome</name>
    <dbReference type="NCBI Taxonomy" id="412755"/>
    <lineage>
        <taxon>unclassified sequences</taxon>
        <taxon>metagenomes</taxon>
        <taxon>ecological metagenomes</taxon>
    </lineage>
</organism>
<protein>
    <submittedName>
        <fullName evidence="2">Uncharacterized protein</fullName>
    </submittedName>
</protein>
<gene>
    <name evidence="2" type="ORF">LCGC14_0439250</name>
</gene>
<accession>A0A0F9T421</accession>
<name>A0A0F9T421_9ZZZZ</name>
<sequence length="63" mass="7457">MGEGWEDFFKFWGRSSVLFFVMIMVEGYESFSIFFRIITIIGLGLWILSPIIEEDLKNDKKKT</sequence>
<dbReference type="EMBL" id="LAZR01000422">
    <property type="protein sequence ID" value="KKN69622.1"/>
    <property type="molecule type" value="Genomic_DNA"/>
</dbReference>
<comment type="caution">
    <text evidence="2">The sequence shown here is derived from an EMBL/GenBank/DDBJ whole genome shotgun (WGS) entry which is preliminary data.</text>
</comment>
<keyword evidence="1" id="KW-0472">Membrane</keyword>